<dbReference type="InterPro" id="IPR050267">
    <property type="entry name" value="Anti-sigma-factor_SerPK"/>
</dbReference>
<dbReference type="GO" id="GO:0005524">
    <property type="term" value="F:ATP binding"/>
    <property type="evidence" value="ECO:0007669"/>
    <property type="project" value="UniProtKB-KW"/>
</dbReference>
<evidence type="ECO:0000313" key="3">
    <source>
        <dbReference type="EMBL" id="MBM9503615.1"/>
    </source>
</evidence>
<keyword evidence="4" id="KW-1185">Reference proteome</keyword>
<dbReference type="Gene3D" id="3.30.565.10">
    <property type="entry name" value="Histidine kinase-like ATPase, C-terminal domain"/>
    <property type="match status" value="1"/>
</dbReference>
<comment type="caution">
    <text evidence="3">The sequence shown here is derived from an EMBL/GenBank/DDBJ whole genome shotgun (WGS) entry which is preliminary data.</text>
</comment>
<dbReference type="CDD" id="cd16936">
    <property type="entry name" value="HATPase_RsbW-like"/>
    <property type="match status" value="1"/>
</dbReference>
<evidence type="ECO:0000256" key="1">
    <source>
        <dbReference type="ARBA" id="ARBA00022527"/>
    </source>
</evidence>
<keyword evidence="1" id="KW-0418">Kinase</keyword>
<feature type="domain" description="Histidine kinase/HSP90-like ATPase" evidence="2">
    <location>
        <begin position="22"/>
        <end position="136"/>
    </location>
</feature>
<sequence>MIPGTPASVADDPPFVVERTWPPAPRSVGRARRFLALQLDAWAMPHLADTAELILSELVTNAVKHAHSPNGRVIATRLERLASGVRIEVHDSSDCKPELREASGEEESGRGLLLVDALTGGCWGVNDRSGPGKSVWAVCTHSAACGTGDATVGALR</sequence>
<keyword evidence="3" id="KW-0547">Nucleotide-binding</keyword>
<keyword evidence="1" id="KW-0808">Transferase</keyword>
<protein>
    <submittedName>
        <fullName evidence="3">ATP-binding protein</fullName>
    </submittedName>
</protein>
<proteinExistence type="predicted"/>
<dbReference type="EMBL" id="JADKYB010000002">
    <property type="protein sequence ID" value="MBM9503615.1"/>
    <property type="molecule type" value="Genomic_DNA"/>
</dbReference>
<gene>
    <name evidence="3" type="ORF">ITX44_03530</name>
</gene>
<dbReference type="PANTHER" id="PTHR35526">
    <property type="entry name" value="ANTI-SIGMA-F FACTOR RSBW-RELATED"/>
    <property type="match status" value="1"/>
</dbReference>
<dbReference type="InterPro" id="IPR003594">
    <property type="entry name" value="HATPase_dom"/>
</dbReference>
<keyword evidence="3" id="KW-0067">ATP-binding</keyword>
<dbReference type="Pfam" id="PF13581">
    <property type="entry name" value="HATPase_c_2"/>
    <property type="match status" value="1"/>
</dbReference>
<keyword evidence="1" id="KW-0723">Serine/threonine-protein kinase</keyword>
<reference evidence="3 4" key="1">
    <citation type="submission" date="2021-01" db="EMBL/GenBank/DDBJ databases">
        <title>Streptomyces acididurans sp. nov., isolated from a peat swamp forest soil.</title>
        <authorList>
            <person name="Chantavorakit T."/>
            <person name="Duangmal K."/>
        </authorList>
    </citation>
    <scope>NUCLEOTIDE SEQUENCE [LARGE SCALE GENOMIC DNA]</scope>
    <source>
        <strain evidence="3 4">KK5PA1</strain>
    </source>
</reference>
<evidence type="ECO:0000313" key="4">
    <source>
        <dbReference type="Proteomes" id="UP000749040"/>
    </source>
</evidence>
<evidence type="ECO:0000259" key="2">
    <source>
        <dbReference type="Pfam" id="PF13581"/>
    </source>
</evidence>
<name>A0ABS2TMY7_9ACTN</name>
<organism evidence="3 4">
    <name type="scientific">Actinacidiphila acididurans</name>
    <dbReference type="NCBI Taxonomy" id="2784346"/>
    <lineage>
        <taxon>Bacteria</taxon>
        <taxon>Bacillati</taxon>
        <taxon>Actinomycetota</taxon>
        <taxon>Actinomycetes</taxon>
        <taxon>Kitasatosporales</taxon>
        <taxon>Streptomycetaceae</taxon>
        <taxon>Actinacidiphila</taxon>
    </lineage>
</organism>
<dbReference type="Proteomes" id="UP000749040">
    <property type="component" value="Unassembled WGS sequence"/>
</dbReference>
<dbReference type="PANTHER" id="PTHR35526:SF3">
    <property type="entry name" value="ANTI-SIGMA-F FACTOR RSBW"/>
    <property type="match status" value="1"/>
</dbReference>
<accession>A0ABS2TMY7</accession>
<dbReference type="InterPro" id="IPR036890">
    <property type="entry name" value="HATPase_C_sf"/>
</dbReference>
<dbReference type="SUPFAM" id="SSF55874">
    <property type="entry name" value="ATPase domain of HSP90 chaperone/DNA topoisomerase II/histidine kinase"/>
    <property type="match status" value="1"/>
</dbReference>